<comment type="subcellular location">
    <subcellularLocation>
        <location evidence="1">Endomembrane system</location>
        <topology evidence="1">Multi-pass membrane protein</topology>
    </subcellularLocation>
</comment>
<accession>A0A1M6RM72</accession>
<dbReference type="AlphaFoldDB" id="A0A1M6RM72"/>
<evidence type="ECO:0000256" key="3">
    <source>
        <dbReference type="ARBA" id="ARBA00022989"/>
    </source>
</evidence>
<evidence type="ECO:0000313" key="6">
    <source>
        <dbReference type="EMBL" id="SHK33447.1"/>
    </source>
</evidence>
<evidence type="ECO:0000313" key="7">
    <source>
        <dbReference type="Proteomes" id="UP000184465"/>
    </source>
</evidence>
<keyword evidence="7" id="KW-1185">Reference proteome</keyword>
<gene>
    <name evidence="6" type="ORF">SAMN02745912_03016</name>
</gene>
<name>A0A1M6RM72_PARC5</name>
<dbReference type="OrthoDB" id="9800202at2"/>
<sequence>MLIDEIKYLKGGFHIKRNYYQRYSNFNYFRVIFKFFKRISVLYKYLVDKNVSILKKIMVTSMLIYVFSPLDLIPEVVVGFGLIDDALLAIYVISLISSELDKYISNQEKENIRIDKEKTIENVEYEIKDKDYE</sequence>
<dbReference type="Pfam" id="PF06803">
    <property type="entry name" value="DUF1232"/>
    <property type="match status" value="1"/>
</dbReference>
<keyword evidence="2" id="KW-0812">Transmembrane</keyword>
<dbReference type="RefSeq" id="WP_073151856.1">
    <property type="nucleotide sequence ID" value="NZ_FRAG01000048.1"/>
</dbReference>
<keyword evidence="4" id="KW-0472">Membrane</keyword>
<reference evidence="6 7" key="1">
    <citation type="submission" date="2016-11" db="EMBL/GenBank/DDBJ databases">
        <authorList>
            <person name="Jaros S."/>
            <person name="Januszkiewicz K."/>
            <person name="Wedrychowicz H."/>
        </authorList>
    </citation>
    <scope>NUCLEOTIDE SEQUENCE [LARGE SCALE GENOMIC DNA]</scope>
    <source>
        <strain evidence="6 7">DSM 15212</strain>
    </source>
</reference>
<evidence type="ECO:0000256" key="4">
    <source>
        <dbReference type="ARBA" id="ARBA00023136"/>
    </source>
</evidence>
<evidence type="ECO:0000256" key="2">
    <source>
        <dbReference type="ARBA" id="ARBA00022692"/>
    </source>
</evidence>
<keyword evidence="3" id="KW-1133">Transmembrane helix</keyword>
<dbReference type="GO" id="GO:0012505">
    <property type="term" value="C:endomembrane system"/>
    <property type="evidence" value="ECO:0007669"/>
    <property type="project" value="UniProtKB-SubCell"/>
</dbReference>
<protein>
    <recommendedName>
        <fullName evidence="5">DUF1232 domain-containing protein</fullName>
    </recommendedName>
</protein>
<evidence type="ECO:0000256" key="1">
    <source>
        <dbReference type="ARBA" id="ARBA00004127"/>
    </source>
</evidence>
<feature type="domain" description="DUF1232" evidence="5">
    <location>
        <begin position="56"/>
        <end position="89"/>
    </location>
</feature>
<evidence type="ECO:0000259" key="5">
    <source>
        <dbReference type="Pfam" id="PF06803"/>
    </source>
</evidence>
<proteinExistence type="predicted"/>
<dbReference type="EMBL" id="FRAG01000048">
    <property type="protein sequence ID" value="SHK33447.1"/>
    <property type="molecule type" value="Genomic_DNA"/>
</dbReference>
<dbReference type="STRING" id="1121301.SAMN02745912_03016"/>
<dbReference type="Proteomes" id="UP000184465">
    <property type="component" value="Unassembled WGS sequence"/>
</dbReference>
<organism evidence="6 7">
    <name type="scientific">Paramaledivibacter caminithermalis (strain DSM 15212 / CIP 107654 / DViRD3)</name>
    <name type="common">Clostridium caminithermale</name>
    <dbReference type="NCBI Taxonomy" id="1121301"/>
    <lineage>
        <taxon>Bacteria</taxon>
        <taxon>Bacillati</taxon>
        <taxon>Bacillota</taxon>
        <taxon>Clostridia</taxon>
        <taxon>Peptostreptococcales</taxon>
        <taxon>Caminicellaceae</taxon>
        <taxon>Paramaledivibacter</taxon>
    </lineage>
</organism>
<dbReference type="InterPro" id="IPR010652">
    <property type="entry name" value="DUF1232"/>
</dbReference>